<dbReference type="Proteomes" id="UP001646157">
    <property type="component" value="Unassembled WGS sequence"/>
</dbReference>
<gene>
    <name evidence="2" type="ORF">JOC86_000675</name>
</gene>
<keyword evidence="3" id="KW-1185">Reference proteome</keyword>
<evidence type="ECO:0000313" key="2">
    <source>
        <dbReference type="EMBL" id="MBM7584138.1"/>
    </source>
</evidence>
<organism evidence="2 3">
    <name type="scientific">Rossellomorea pakistanensis</name>
    <dbReference type="NCBI Taxonomy" id="992288"/>
    <lineage>
        <taxon>Bacteria</taxon>
        <taxon>Bacillati</taxon>
        <taxon>Bacillota</taxon>
        <taxon>Bacilli</taxon>
        <taxon>Bacillales</taxon>
        <taxon>Bacillaceae</taxon>
        <taxon>Rossellomorea</taxon>
    </lineage>
</organism>
<accession>A0ABS2N8H6</accession>
<name>A0ABS2N8H6_9BACI</name>
<dbReference type="RefSeq" id="WP_205168327.1">
    <property type="nucleotide sequence ID" value="NZ_JAFBDZ010000001.1"/>
</dbReference>
<reference evidence="2 3" key="1">
    <citation type="submission" date="2021-01" db="EMBL/GenBank/DDBJ databases">
        <title>Genomic Encyclopedia of Type Strains, Phase IV (KMG-IV): sequencing the most valuable type-strain genomes for metagenomic binning, comparative biology and taxonomic classification.</title>
        <authorList>
            <person name="Goeker M."/>
        </authorList>
    </citation>
    <scope>NUCLEOTIDE SEQUENCE [LARGE SCALE GENOMIC DNA]</scope>
    <source>
        <strain evidence="2 3">DSM 24834</strain>
    </source>
</reference>
<evidence type="ECO:0000256" key="1">
    <source>
        <dbReference type="SAM" id="MobiDB-lite"/>
    </source>
</evidence>
<proteinExistence type="predicted"/>
<protein>
    <submittedName>
        <fullName evidence="2">Dihydroxyacetone kinase-like predicted kinase</fullName>
    </submittedName>
</protein>
<dbReference type="EMBL" id="JAFBDZ010000001">
    <property type="protein sequence ID" value="MBM7584138.1"/>
    <property type="molecule type" value="Genomic_DNA"/>
</dbReference>
<evidence type="ECO:0000313" key="3">
    <source>
        <dbReference type="Proteomes" id="UP001646157"/>
    </source>
</evidence>
<comment type="caution">
    <text evidence="2">The sequence shown here is derived from an EMBL/GenBank/DDBJ whole genome shotgun (WGS) entry which is preliminary data.</text>
</comment>
<feature type="compositionally biased region" description="Basic and acidic residues" evidence="1">
    <location>
        <begin position="99"/>
        <end position="111"/>
    </location>
</feature>
<feature type="region of interest" description="Disordered" evidence="1">
    <location>
        <begin position="76"/>
        <end position="111"/>
    </location>
</feature>
<sequence>MKWFKSKKEKELEERLKRLESLLLSTKDKEKIEIHIHQLTVDGPLTDKLSFELDQIDIEELSGAFNLGNNFGVDILDSQNPQKKKSKDPTPNKNGFSFRFDDTSKNTKEEK</sequence>